<organism evidence="8 9">
    <name type="scientific">Eptatretus burgeri</name>
    <name type="common">Inshore hagfish</name>
    <dbReference type="NCBI Taxonomy" id="7764"/>
    <lineage>
        <taxon>Eukaryota</taxon>
        <taxon>Metazoa</taxon>
        <taxon>Chordata</taxon>
        <taxon>Craniata</taxon>
        <taxon>Vertebrata</taxon>
        <taxon>Cyclostomata</taxon>
        <taxon>Myxini</taxon>
        <taxon>Myxiniformes</taxon>
        <taxon>Myxinidae</taxon>
        <taxon>Eptatretinae</taxon>
        <taxon>Eptatretus</taxon>
    </lineage>
</organism>
<dbReference type="InterPro" id="IPR047867">
    <property type="entry name" value="Ribosomal_uL22_bac/org-type"/>
</dbReference>
<dbReference type="Ensembl" id="ENSEBUT00000026452.1">
    <property type="protein sequence ID" value="ENSEBUP00000025876.1"/>
    <property type="gene ID" value="ENSEBUG00000015942.1"/>
</dbReference>
<keyword evidence="7" id="KW-1133">Transmembrane helix</keyword>
<evidence type="ECO:0000256" key="3">
    <source>
        <dbReference type="ARBA" id="ARBA00023274"/>
    </source>
</evidence>
<keyword evidence="7" id="KW-0812">Transmembrane</keyword>
<dbReference type="PANTHER" id="PTHR13501:SF8">
    <property type="entry name" value="LARGE RIBOSOMAL SUBUNIT PROTEIN UL22M"/>
    <property type="match status" value="1"/>
</dbReference>
<dbReference type="PANTHER" id="PTHR13501">
    <property type="entry name" value="CHLOROPLAST 50S RIBOSOMAL PROTEIN L22-RELATED"/>
    <property type="match status" value="1"/>
</dbReference>
<evidence type="ECO:0000256" key="4">
    <source>
        <dbReference type="ARBA" id="ARBA00035286"/>
    </source>
</evidence>
<keyword evidence="7" id="KW-0472">Membrane</keyword>
<dbReference type="Pfam" id="PF00237">
    <property type="entry name" value="Ribosomal_L22"/>
    <property type="match status" value="1"/>
</dbReference>
<dbReference type="GO" id="GO:0006412">
    <property type="term" value="P:translation"/>
    <property type="evidence" value="ECO:0007669"/>
    <property type="project" value="InterPro"/>
</dbReference>
<reference evidence="8" key="1">
    <citation type="submission" date="2025-08" db="UniProtKB">
        <authorList>
            <consortium name="Ensembl"/>
        </authorList>
    </citation>
    <scope>IDENTIFICATION</scope>
</reference>
<evidence type="ECO:0000256" key="2">
    <source>
        <dbReference type="ARBA" id="ARBA00022980"/>
    </source>
</evidence>
<sequence>MLSLRRIGFTAARVAVNDDPTRLAQRCLWTTAWLGTRWEKKNLQVYPPQGPEEPRRPAEVYHCRRQIKYSKDKMWYIAKLIRGMSIDQAIAQLGFLDKKGAKIAQEVLKEAQEMAVKDHNVEYRSNLYVESCECLGKNVRVGRCASAPSPTSPRCTTHQHPHLLRLQRSLLSSVYLNSSSSFEMINKNLKWYLNVYMCICVYIYMYICVYMYIRGVFKKYPTLIFRA</sequence>
<dbReference type="GO" id="GO:0003735">
    <property type="term" value="F:structural constituent of ribosome"/>
    <property type="evidence" value="ECO:0007669"/>
    <property type="project" value="InterPro"/>
</dbReference>
<dbReference type="InterPro" id="IPR036394">
    <property type="entry name" value="Ribosomal_uL22_sf"/>
</dbReference>
<evidence type="ECO:0000256" key="7">
    <source>
        <dbReference type="SAM" id="Phobius"/>
    </source>
</evidence>
<dbReference type="GeneTree" id="ENSGT00390000002110"/>
<dbReference type="GO" id="GO:0005762">
    <property type="term" value="C:mitochondrial large ribosomal subunit"/>
    <property type="evidence" value="ECO:0007669"/>
    <property type="project" value="TreeGrafter"/>
</dbReference>
<keyword evidence="2 6" id="KW-0689">Ribosomal protein</keyword>
<evidence type="ECO:0000256" key="5">
    <source>
        <dbReference type="ARBA" id="ARBA00035506"/>
    </source>
</evidence>
<dbReference type="SUPFAM" id="SSF54843">
    <property type="entry name" value="Ribosomal protein L22"/>
    <property type="match status" value="1"/>
</dbReference>
<protein>
    <recommendedName>
        <fullName evidence="4">Large ribosomal subunit protein uL22m</fullName>
    </recommendedName>
    <alternativeName>
        <fullName evidence="5">39S ribosomal protein L22, mitochondrial</fullName>
    </alternativeName>
</protein>
<evidence type="ECO:0000256" key="1">
    <source>
        <dbReference type="ARBA" id="ARBA00009451"/>
    </source>
</evidence>
<comment type="similarity">
    <text evidence="1 6">Belongs to the universal ribosomal protein uL22 family.</text>
</comment>
<reference evidence="8" key="2">
    <citation type="submission" date="2025-09" db="UniProtKB">
        <authorList>
            <consortium name="Ensembl"/>
        </authorList>
    </citation>
    <scope>IDENTIFICATION</scope>
</reference>
<proteinExistence type="inferred from homology"/>
<accession>A0A8C4R6N8</accession>
<keyword evidence="9" id="KW-1185">Reference proteome</keyword>
<dbReference type="Proteomes" id="UP000694388">
    <property type="component" value="Unplaced"/>
</dbReference>
<dbReference type="Gene3D" id="3.90.470.10">
    <property type="entry name" value="Ribosomal protein L22/L17"/>
    <property type="match status" value="1"/>
</dbReference>
<evidence type="ECO:0000313" key="8">
    <source>
        <dbReference type="Ensembl" id="ENSEBUP00000025876.1"/>
    </source>
</evidence>
<evidence type="ECO:0000256" key="6">
    <source>
        <dbReference type="RuleBase" id="RU004005"/>
    </source>
</evidence>
<feature type="transmembrane region" description="Helical" evidence="7">
    <location>
        <begin position="191"/>
        <end position="213"/>
    </location>
</feature>
<dbReference type="InterPro" id="IPR001063">
    <property type="entry name" value="Ribosomal_uL22"/>
</dbReference>
<name>A0A8C4R6N8_EPTBU</name>
<dbReference type="AlphaFoldDB" id="A0A8C4R6N8"/>
<evidence type="ECO:0000313" key="9">
    <source>
        <dbReference type="Proteomes" id="UP000694388"/>
    </source>
</evidence>
<keyword evidence="3 6" id="KW-0687">Ribonucleoprotein</keyword>